<accession>A0A6B9G4K5</accession>
<dbReference type="Pfam" id="PF13302">
    <property type="entry name" value="Acetyltransf_3"/>
    <property type="match status" value="1"/>
</dbReference>
<dbReference type="InterPro" id="IPR051908">
    <property type="entry name" value="Ribosomal_N-acetyltransferase"/>
</dbReference>
<feature type="domain" description="N-acetyltransferase" evidence="1">
    <location>
        <begin position="66"/>
        <end position="207"/>
    </location>
</feature>
<proteinExistence type="predicted"/>
<dbReference type="AlphaFoldDB" id="A0A6B9G4K5"/>
<gene>
    <name evidence="2" type="ORF">CUN67_21485</name>
</gene>
<evidence type="ECO:0000313" key="3">
    <source>
        <dbReference type="Proteomes" id="UP000502005"/>
    </source>
</evidence>
<keyword evidence="2" id="KW-0614">Plasmid</keyword>
<geneLocation type="plasmid" evidence="3">
    <name>pne1a</name>
</geneLocation>
<evidence type="ECO:0000259" key="1">
    <source>
        <dbReference type="PROSITE" id="PS51186"/>
    </source>
</evidence>
<dbReference type="InterPro" id="IPR016181">
    <property type="entry name" value="Acyl_CoA_acyltransferase"/>
</dbReference>
<dbReference type="EMBL" id="CP024769">
    <property type="protein sequence ID" value="QGY31958.1"/>
    <property type="molecule type" value="Genomic_DNA"/>
</dbReference>
<dbReference type="PANTHER" id="PTHR43441:SF2">
    <property type="entry name" value="FAMILY ACETYLTRANSFERASE, PUTATIVE (AFU_ORTHOLOGUE AFUA_7G00850)-RELATED"/>
    <property type="match status" value="1"/>
</dbReference>
<name>A0A6B9G4K5_PANCY</name>
<reference evidence="2 3" key="1">
    <citation type="submission" date="2017-11" db="EMBL/GenBank/DDBJ databases">
        <title>Genome sequence of Pantoea cypripedii NE1.</title>
        <authorList>
            <person name="Nascimento F.X."/>
        </authorList>
    </citation>
    <scope>NUCLEOTIDE SEQUENCE [LARGE SCALE GENOMIC DNA]</scope>
    <source>
        <strain evidence="2 3">NE1</strain>
        <plasmid evidence="3">pne1a</plasmid>
    </source>
</reference>
<dbReference type="InterPro" id="IPR000182">
    <property type="entry name" value="GNAT_dom"/>
</dbReference>
<dbReference type="PROSITE" id="PS51186">
    <property type="entry name" value="GNAT"/>
    <property type="match status" value="1"/>
</dbReference>
<organism evidence="2 3">
    <name type="scientific">Pantoea cypripedii</name>
    <name type="common">Pectobacterium cypripedii</name>
    <name type="synonym">Erwinia cypripedii</name>
    <dbReference type="NCBI Taxonomy" id="55209"/>
    <lineage>
        <taxon>Bacteria</taxon>
        <taxon>Pseudomonadati</taxon>
        <taxon>Pseudomonadota</taxon>
        <taxon>Gammaproteobacteria</taxon>
        <taxon>Enterobacterales</taxon>
        <taxon>Erwiniaceae</taxon>
        <taxon>Pantoea</taxon>
    </lineage>
</organism>
<evidence type="ECO:0000313" key="2">
    <source>
        <dbReference type="EMBL" id="QGY31958.1"/>
    </source>
</evidence>
<dbReference type="GO" id="GO:1990189">
    <property type="term" value="F:protein N-terminal-serine acetyltransferase activity"/>
    <property type="evidence" value="ECO:0007669"/>
    <property type="project" value="TreeGrafter"/>
</dbReference>
<sequence length="251" mass="28834">MRYVIRIAPRYFIKECCVSQFNQYGQAVGFALPDWQPVARPSVIPLVGRFCTLQPLQTGHCASLFVAFSQAEDDRDWTWLGAEQPRSLEEMQLWVAHKLADASLIPYAVISHASQQAVGVVCFANIDPQNGALEIGHVTWSPLMQRNVLGTEALFLLLTQAFTLGYRRVAWRCDSLNHASRRAAERMGFTFEGRFRQAMTRKHRNRDTDWLSIIDSEWPAIYQAITHWSDNENIDDTGQQIHPLRRFLKRN</sequence>
<dbReference type="FunFam" id="3.40.630.30:FF:000047">
    <property type="entry name" value="Acetyltransferase, GNAT family"/>
    <property type="match status" value="1"/>
</dbReference>
<dbReference type="Gene3D" id="3.40.630.30">
    <property type="match status" value="1"/>
</dbReference>
<dbReference type="PANTHER" id="PTHR43441">
    <property type="entry name" value="RIBOSOMAL-PROTEIN-SERINE ACETYLTRANSFERASE"/>
    <property type="match status" value="1"/>
</dbReference>
<dbReference type="SUPFAM" id="SSF55729">
    <property type="entry name" value="Acyl-CoA N-acyltransferases (Nat)"/>
    <property type="match status" value="1"/>
</dbReference>
<keyword evidence="2" id="KW-0808">Transferase</keyword>
<dbReference type="Proteomes" id="UP000502005">
    <property type="component" value="Plasmid pNE1A"/>
</dbReference>
<dbReference type="GO" id="GO:0008999">
    <property type="term" value="F:protein-N-terminal-alanine acetyltransferase activity"/>
    <property type="evidence" value="ECO:0007669"/>
    <property type="project" value="TreeGrafter"/>
</dbReference>
<protein>
    <submittedName>
        <fullName evidence="2">GNAT family N-acetyltransferase</fullName>
    </submittedName>
</protein>